<feature type="compositionally biased region" description="Polar residues" evidence="5">
    <location>
        <begin position="77"/>
        <end position="113"/>
    </location>
</feature>
<evidence type="ECO:0000259" key="6">
    <source>
        <dbReference type="PROSITE" id="PS50808"/>
    </source>
</evidence>
<protein>
    <recommendedName>
        <fullName evidence="6">BED-type domain-containing protein</fullName>
    </recommendedName>
</protein>
<accession>A0AAV0XW49</accession>
<dbReference type="SMART" id="SM00614">
    <property type="entry name" value="ZnF_BED"/>
    <property type="match status" value="1"/>
</dbReference>
<dbReference type="AlphaFoldDB" id="A0AAV0XW49"/>
<dbReference type="InterPro" id="IPR036236">
    <property type="entry name" value="Znf_C2H2_sf"/>
</dbReference>
<evidence type="ECO:0000256" key="1">
    <source>
        <dbReference type="ARBA" id="ARBA00022723"/>
    </source>
</evidence>
<evidence type="ECO:0000256" key="5">
    <source>
        <dbReference type="SAM" id="MobiDB-lite"/>
    </source>
</evidence>
<evidence type="ECO:0000256" key="2">
    <source>
        <dbReference type="ARBA" id="ARBA00022771"/>
    </source>
</evidence>
<evidence type="ECO:0000313" key="7">
    <source>
        <dbReference type="EMBL" id="CAI6372007.1"/>
    </source>
</evidence>
<dbReference type="GO" id="GO:0008270">
    <property type="term" value="F:zinc ion binding"/>
    <property type="evidence" value="ECO:0007669"/>
    <property type="project" value="UniProtKB-KW"/>
</dbReference>
<organism evidence="7 8">
    <name type="scientific">Macrosiphum euphorbiae</name>
    <name type="common">potato aphid</name>
    <dbReference type="NCBI Taxonomy" id="13131"/>
    <lineage>
        <taxon>Eukaryota</taxon>
        <taxon>Metazoa</taxon>
        <taxon>Ecdysozoa</taxon>
        <taxon>Arthropoda</taxon>
        <taxon>Hexapoda</taxon>
        <taxon>Insecta</taxon>
        <taxon>Pterygota</taxon>
        <taxon>Neoptera</taxon>
        <taxon>Paraneoptera</taxon>
        <taxon>Hemiptera</taxon>
        <taxon>Sternorrhyncha</taxon>
        <taxon>Aphidomorpha</taxon>
        <taxon>Aphidoidea</taxon>
        <taxon>Aphididae</taxon>
        <taxon>Macrosiphini</taxon>
        <taxon>Macrosiphum</taxon>
    </lineage>
</organism>
<dbReference type="SUPFAM" id="SSF57667">
    <property type="entry name" value="beta-beta-alpha zinc fingers"/>
    <property type="match status" value="1"/>
</dbReference>
<gene>
    <name evidence="7" type="ORF">MEUPH1_LOCUS25944</name>
</gene>
<comment type="caution">
    <text evidence="7">The sequence shown here is derived from an EMBL/GenBank/DDBJ whole genome shotgun (WGS) entry which is preliminary data.</text>
</comment>
<dbReference type="Proteomes" id="UP001160148">
    <property type="component" value="Unassembled WGS sequence"/>
</dbReference>
<keyword evidence="1" id="KW-0479">Metal-binding</keyword>
<proteinExistence type="predicted"/>
<reference evidence="7 8" key="1">
    <citation type="submission" date="2023-01" db="EMBL/GenBank/DDBJ databases">
        <authorList>
            <person name="Whitehead M."/>
        </authorList>
    </citation>
    <scope>NUCLEOTIDE SEQUENCE [LARGE SCALE GENOMIC DNA]</scope>
</reference>
<dbReference type="PROSITE" id="PS50808">
    <property type="entry name" value="ZF_BED"/>
    <property type="match status" value="1"/>
</dbReference>
<evidence type="ECO:0000256" key="3">
    <source>
        <dbReference type="ARBA" id="ARBA00022833"/>
    </source>
</evidence>
<evidence type="ECO:0000256" key="4">
    <source>
        <dbReference type="PROSITE-ProRule" id="PRU00027"/>
    </source>
</evidence>
<dbReference type="Pfam" id="PF02892">
    <property type="entry name" value="zf-BED"/>
    <property type="match status" value="1"/>
</dbReference>
<sequence>MSRETSDIWHNFKTVSSETAKCYYCSVSYSFRGGSTANLSRHLKRKHIIQYEVRKNVHTEITHDLDLEDNIDEPNPISVQQNTETQNQPSTSSSLTSKITNTPLKTSQSQTLIDSFIPRPLPMNKSQKIDEQ</sequence>
<name>A0AAV0XW49_9HEMI</name>
<dbReference type="GO" id="GO:0003677">
    <property type="term" value="F:DNA binding"/>
    <property type="evidence" value="ECO:0007669"/>
    <property type="project" value="InterPro"/>
</dbReference>
<feature type="domain" description="BED-type" evidence="6">
    <location>
        <begin position="3"/>
        <end position="47"/>
    </location>
</feature>
<dbReference type="EMBL" id="CARXXK010001017">
    <property type="protein sequence ID" value="CAI6372007.1"/>
    <property type="molecule type" value="Genomic_DNA"/>
</dbReference>
<keyword evidence="3" id="KW-0862">Zinc</keyword>
<dbReference type="InterPro" id="IPR003656">
    <property type="entry name" value="Znf_BED"/>
</dbReference>
<keyword evidence="2 4" id="KW-0863">Zinc-finger</keyword>
<evidence type="ECO:0000313" key="8">
    <source>
        <dbReference type="Proteomes" id="UP001160148"/>
    </source>
</evidence>
<feature type="region of interest" description="Disordered" evidence="5">
    <location>
        <begin position="67"/>
        <end position="132"/>
    </location>
</feature>
<keyword evidence="8" id="KW-1185">Reference proteome</keyword>